<accession>A0AA94H414</accession>
<comment type="caution">
    <text evidence="1">The sequence shown here is derived from an EMBL/GenBank/DDBJ whole genome shotgun (WGS) entry which is preliminary data.</text>
</comment>
<evidence type="ECO:0000313" key="2">
    <source>
        <dbReference type="Proteomes" id="UP000182314"/>
    </source>
</evidence>
<protein>
    <submittedName>
        <fullName evidence="1">Uncharacterized protein</fullName>
    </submittedName>
</protein>
<gene>
    <name evidence="1" type="ORF">SAMN05216286_2574</name>
</gene>
<evidence type="ECO:0000313" key="1">
    <source>
        <dbReference type="EMBL" id="SFC52568.1"/>
    </source>
</evidence>
<organism evidence="1 2">
    <name type="scientific">Kosakonia oryzae</name>
    <dbReference type="NCBI Taxonomy" id="497725"/>
    <lineage>
        <taxon>Bacteria</taxon>
        <taxon>Pseudomonadati</taxon>
        <taxon>Pseudomonadota</taxon>
        <taxon>Gammaproteobacteria</taxon>
        <taxon>Enterobacterales</taxon>
        <taxon>Enterobacteriaceae</taxon>
        <taxon>Kosakonia</taxon>
    </lineage>
</organism>
<dbReference type="Proteomes" id="UP000182314">
    <property type="component" value="Unassembled WGS sequence"/>
</dbReference>
<name>A0AA94H414_9ENTR</name>
<sequence length="33" mass="3891">MKLQCQPAIILNLLDMGNMYKFNFLIVTVINYK</sequence>
<proteinExistence type="predicted"/>
<dbReference type="AlphaFoldDB" id="A0AA94H414"/>
<reference evidence="1 2" key="1">
    <citation type="submission" date="2016-10" db="EMBL/GenBank/DDBJ databases">
        <authorList>
            <person name="Varghese N."/>
            <person name="Submissions S."/>
        </authorList>
    </citation>
    <scope>NUCLEOTIDE SEQUENCE [LARGE SCALE GENOMIC DNA]</scope>
    <source>
        <strain evidence="1 2">CGMCC 1.7012</strain>
    </source>
</reference>
<dbReference type="EMBL" id="FOKO01000003">
    <property type="protein sequence ID" value="SFC52568.1"/>
    <property type="molecule type" value="Genomic_DNA"/>
</dbReference>